<dbReference type="GO" id="GO:0003676">
    <property type="term" value="F:nucleic acid binding"/>
    <property type="evidence" value="ECO:0007669"/>
    <property type="project" value="InterPro"/>
</dbReference>
<dbReference type="SUPFAM" id="SSF53098">
    <property type="entry name" value="Ribonuclease H-like"/>
    <property type="match status" value="1"/>
</dbReference>
<accession>A0A4P7D1D1</accession>
<dbReference type="RefSeq" id="WP_134758035.1">
    <property type="nucleotide sequence ID" value="NZ_CP038151.1"/>
</dbReference>
<sequence>MADDQKLAELRSIEGAEEFSYDTSVPYDRLNDESIAVIAARSVLPEVGTALVNDVRNSPPAFGPKASRELGNIVGWFPSRTMRLIMQFASLGVQYLALLFLDSPIYNRRVLEIWNNVLIFDVEYEKTTTTHRAHALIVEPDAFLYFEYRTVEEMLKKPGLYHIVDGRWDAPKLRVAAARYGIGYRLVTDDDIGQVALGNLKDLQRCYWPNYRAPSESTLAYIAQRVEAERVVSWRSLNDEGISGDAIKCAIALGLVWYPIRDWDMSLEIAFIYADEDAYRQHREERRNLDALTAIPVPKLLPAVGDEVEVDGATYTVVRADAVFRLVCLGLDDKYATRQQAEEECRSLRWIFKDQAAGLIYQLSKKQIWEGTLTLAEFSQNREIYRWRFGVKEGSIMSDATVRRIKAKIELAKLLGISPLVTLARNHGGNPGARSFGEGFAWRKVLYNIFLTATAPTVSNIKRPYEIECEKQGQKPVSLRTLRNRLKILGEYNVVVLRKGEFAAYKYGAFVPGERVCLLVKGRYPGEVGHIDSTPFPNVAIDPFTQEPATRRLSLTIMVDANTDDVVGFVLYYGSPSYRAIYRLLRQIVNKTGQLPEFIVVDRGPEHLAKQLQVNLARFRVITLLRPVKKARAGQTVEGKFSALIRGLLKNLPGFRDPNDNYREIPASFTPKSQARLTLTEFRHKIASFFRLARTKPSAKTGSESIERFAARREFEKGPHWIAIDDINEFLFTMMPLVEDGGKRKVYEGCIRNQYVTYSHEIFLDPRVDGQDVSVREDPDNIGHVIVDLDVDKLNVPGSDLPPLPSRVIAKCAWYERYSVFTVEEREEYFEHRRKTTQLSDRTVAMSQDFELLLELEARRRTPAGAQAYAIALQNREIDVSRQSLVKLGILRPDGTVNPDFVVPPFDSSAAAGFASAADPDGSANFTEPPTATAPVEQSVRQPEQVATSKEEEVVNGSRKQRTQGAATKETARPRATPATTPVPTDLGAQEVEPNTPAEPPAKPTSEPRILDDI</sequence>
<feature type="compositionally biased region" description="Polar residues" evidence="1">
    <location>
        <begin position="939"/>
        <end position="948"/>
    </location>
</feature>
<dbReference type="Proteomes" id="UP000295727">
    <property type="component" value="Chromosome 4"/>
</dbReference>
<dbReference type="EMBL" id="CP038151">
    <property type="protein sequence ID" value="QBR02511.1"/>
    <property type="molecule type" value="Genomic_DNA"/>
</dbReference>
<dbReference type="Gene3D" id="3.30.420.10">
    <property type="entry name" value="Ribonuclease H-like superfamily/Ribonuclease H"/>
    <property type="match status" value="1"/>
</dbReference>
<feature type="region of interest" description="Disordered" evidence="1">
    <location>
        <begin position="913"/>
        <end position="1014"/>
    </location>
</feature>
<name>A0A4P7D1D1_9BURK</name>
<gene>
    <name evidence="2" type="ORF">E1956_35310</name>
</gene>
<dbReference type="KEGG" id="ppai:E1956_35310"/>
<dbReference type="InterPro" id="IPR012337">
    <property type="entry name" value="RNaseH-like_sf"/>
</dbReference>
<evidence type="ECO:0000256" key="1">
    <source>
        <dbReference type="SAM" id="MobiDB-lite"/>
    </source>
</evidence>
<evidence type="ECO:0000313" key="3">
    <source>
        <dbReference type="Proteomes" id="UP000295727"/>
    </source>
</evidence>
<keyword evidence="3" id="KW-1185">Reference proteome</keyword>
<dbReference type="OrthoDB" id="5439087at2"/>
<evidence type="ECO:0000313" key="2">
    <source>
        <dbReference type="EMBL" id="QBR02511.1"/>
    </source>
</evidence>
<protein>
    <recommendedName>
        <fullName evidence="4">Integrase catalytic domain-containing protein</fullName>
    </recommendedName>
</protein>
<dbReference type="InterPro" id="IPR036397">
    <property type="entry name" value="RNaseH_sf"/>
</dbReference>
<feature type="compositionally biased region" description="Low complexity" evidence="1">
    <location>
        <begin position="913"/>
        <end position="924"/>
    </location>
</feature>
<feature type="compositionally biased region" description="Low complexity" evidence="1">
    <location>
        <begin position="966"/>
        <end position="985"/>
    </location>
</feature>
<dbReference type="AlphaFoldDB" id="A0A4P7D1D1"/>
<reference evidence="2 3" key="1">
    <citation type="submission" date="2019-03" db="EMBL/GenBank/DDBJ databases">
        <title>Paraburkholderia sp. 7MH5, isolated from subtropical forest soil.</title>
        <authorList>
            <person name="Gao Z.-H."/>
            <person name="Qiu L.-H."/>
        </authorList>
    </citation>
    <scope>NUCLEOTIDE SEQUENCE [LARGE SCALE GENOMIC DNA]</scope>
    <source>
        <strain evidence="2 3">7MH5</strain>
    </source>
</reference>
<evidence type="ECO:0008006" key="4">
    <source>
        <dbReference type="Google" id="ProtNLM"/>
    </source>
</evidence>
<proteinExistence type="predicted"/>
<organism evidence="2 3">
    <name type="scientific">Paraburkholderia pallida</name>
    <dbReference type="NCBI Taxonomy" id="2547399"/>
    <lineage>
        <taxon>Bacteria</taxon>
        <taxon>Pseudomonadati</taxon>
        <taxon>Pseudomonadota</taxon>
        <taxon>Betaproteobacteria</taxon>
        <taxon>Burkholderiales</taxon>
        <taxon>Burkholderiaceae</taxon>
        <taxon>Paraburkholderia</taxon>
    </lineage>
</organism>